<gene>
    <name evidence="1" type="ORF">SAMN04488546_0319</name>
</gene>
<dbReference type="SUPFAM" id="SSF54909">
    <property type="entry name" value="Dimeric alpha+beta barrel"/>
    <property type="match status" value="1"/>
</dbReference>
<reference evidence="2" key="1">
    <citation type="submission" date="2016-10" db="EMBL/GenBank/DDBJ databases">
        <authorList>
            <person name="Varghese N."/>
            <person name="Submissions S."/>
        </authorList>
    </citation>
    <scope>NUCLEOTIDE SEQUENCE [LARGE SCALE GENOMIC DNA]</scope>
    <source>
        <strain evidence="2">DSM 44209</strain>
    </source>
</reference>
<evidence type="ECO:0000313" key="1">
    <source>
        <dbReference type="EMBL" id="SES73669.1"/>
    </source>
</evidence>
<evidence type="ECO:0000313" key="2">
    <source>
        <dbReference type="Proteomes" id="UP000198507"/>
    </source>
</evidence>
<dbReference type="Proteomes" id="UP000198507">
    <property type="component" value="Unassembled WGS sequence"/>
</dbReference>
<keyword evidence="2" id="KW-1185">Reference proteome</keyword>
<dbReference type="EMBL" id="FOIE01000001">
    <property type="protein sequence ID" value="SES73669.1"/>
    <property type="molecule type" value="Genomic_DNA"/>
</dbReference>
<name>A0A1H9YWZ5_9ACTN</name>
<dbReference type="RefSeq" id="WP_139206804.1">
    <property type="nucleotide sequence ID" value="NZ_FOIE01000001.1"/>
</dbReference>
<dbReference type="OrthoDB" id="3214999at2"/>
<evidence type="ECO:0008006" key="3">
    <source>
        <dbReference type="Google" id="ProtNLM"/>
    </source>
</evidence>
<sequence>MPASPWRAKAPVSPGQEYLAMATFLPLRSYRTIPRFLGLTSSVVRQLERTGGLVGYSLLAQPARKRFWTLSAWTDRRALDAFVRQMPHLGVMGDLRPHMGPTRFTAWTVLGSALPVSWNEATERLVGPAASSAGGAA</sequence>
<proteinExistence type="predicted"/>
<dbReference type="AlphaFoldDB" id="A0A1H9YWZ5"/>
<organism evidence="1 2">
    <name type="scientific">Geodermatophilus poikilotrophus</name>
    <dbReference type="NCBI Taxonomy" id="1333667"/>
    <lineage>
        <taxon>Bacteria</taxon>
        <taxon>Bacillati</taxon>
        <taxon>Actinomycetota</taxon>
        <taxon>Actinomycetes</taxon>
        <taxon>Geodermatophilales</taxon>
        <taxon>Geodermatophilaceae</taxon>
        <taxon>Geodermatophilus</taxon>
    </lineage>
</organism>
<protein>
    <recommendedName>
        <fullName evidence="3">DUF3291 domain-containing protein</fullName>
    </recommendedName>
</protein>
<accession>A0A1H9YWZ5</accession>
<dbReference type="InterPro" id="IPR011008">
    <property type="entry name" value="Dimeric_a/b-barrel"/>
</dbReference>